<dbReference type="Pfam" id="PF00012">
    <property type="entry name" value="HSP70"/>
    <property type="match status" value="1"/>
</dbReference>
<keyword evidence="2" id="KW-0547">Nucleotide-binding</keyword>
<dbReference type="PANTHER" id="PTHR14187:SF5">
    <property type="entry name" value="HEAT SHOCK 70 KDA PROTEIN 12A"/>
    <property type="match status" value="1"/>
</dbReference>
<dbReference type="STRING" id="28743.ENSCVAP00000021065"/>
<dbReference type="InterPro" id="IPR043129">
    <property type="entry name" value="ATPase_NBD"/>
</dbReference>
<dbReference type="GO" id="GO:0140662">
    <property type="term" value="F:ATP-dependent protein folding chaperone"/>
    <property type="evidence" value="ECO:0007669"/>
    <property type="project" value="InterPro"/>
</dbReference>
<dbReference type="PANTHER" id="PTHR14187">
    <property type="entry name" value="ALPHA KINASE/ELONGATION FACTOR 2 KINASE"/>
    <property type="match status" value="1"/>
</dbReference>
<comment type="similarity">
    <text evidence="1">Belongs to the heat shock protein 70 family.</text>
</comment>
<dbReference type="InterPro" id="IPR013126">
    <property type="entry name" value="Hsp_70_fam"/>
</dbReference>
<evidence type="ECO:0000313" key="5">
    <source>
        <dbReference type="Proteomes" id="UP000265020"/>
    </source>
</evidence>
<sequence length="567" mass="64510">MGESYIIAIDFGTAYSGYAFSLTPREEDINPHVKYWGEEVALETPKTPTCILFDKKEQFLSFGYQARKSYQSNSCRESRENFFFDCFKMSLYDKKITKNMKIKAANGKEMEALKVFTEALRFLKDDAMKTIGKSTEGRTFIANDFTWVLTVPAIWDHSAKQFMREAAVQAGIVADGNGKKLVVALEPEAASVFCRKLPADGFIAENQGENRLDLFPGTKYIVVDCGGGTIDITVHEVLEHGVLRELLKASGNNLGGQTVDRKFKEFLRDIFSPEIWDEYEEKYPNEVTRIINDFTIYKKNDDDVHITCPLNLGMMAQKKKNMEEFFKNVHGASYDEGSIKISNEKRISFFEESLCSITRLLRGILSIENIEYILLVGGFAESQILRKHITDEFIDICKVLCPIRPQEAIMKGAVEFGRNQGVVVSRKSAYTYGVSLLEWFDESKHRADKKYSNKEGDLCRDIFGKLVEIGEDIGWNETREHFISPLERDQTEITLAFYRTKKRNPTYVDEPKVEKIGSLVVQSPDTTLGMDRVIDLDIQFGSTEMTATATDRESGIVHTVDLDFMTK</sequence>
<organism evidence="4 5">
    <name type="scientific">Cyprinodon variegatus</name>
    <name type="common">Sheepshead minnow</name>
    <dbReference type="NCBI Taxonomy" id="28743"/>
    <lineage>
        <taxon>Eukaryota</taxon>
        <taxon>Metazoa</taxon>
        <taxon>Chordata</taxon>
        <taxon>Craniata</taxon>
        <taxon>Vertebrata</taxon>
        <taxon>Euteleostomi</taxon>
        <taxon>Actinopterygii</taxon>
        <taxon>Neopterygii</taxon>
        <taxon>Teleostei</taxon>
        <taxon>Neoteleostei</taxon>
        <taxon>Acanthomorphata</taxon>
        <taxon>Ovalentaria</taxon>
        <taxon>Atherinomorphae</taxon>
        <taxon>Cyprinodontiformes</taxon>
        <taxon>Cyprinodontidae</taxon>
        <taxon>Cyprinodon</taxon>
    </lineage>
</organism>
<name>A0A3Q2G9W9_CYPVA</name>
<reference evidence="4" key="1">
    <citation type="submission" date="2025-08" db="UniProtKB">
        <authorList>
            <consortium name="Ensembl"/>
        </authorList>
    </citation>
    <scope>IDENTIFICATION</scope>
</reference>
<evidence type="ECO:0000313" key="4">
    <source>
        <dbReference type="Ensembl" id="ENSCVAP00000021065.1"/>
    </source>
</evidence>
<keyword evidence="5" id="KW-1185">Reference proteome</keyword>
<dbReference type="SUPFAM" id="SSF53067">
    <property type="entry name" value="Actin-like ATPase domain"/>
    <property type="match status" value="2"/>
</dbReference>
<keyword evidence="3" id="KW-0067">ATP-binding</keyword>
<accession>A0A3Q2G9W9</accession>
<dbReference type="GeneTree" id="ENSGT00940000154551"/>
<dbReference type="AlphaFoldDB" id="A0A3Q2G9W9"/>
<evidence type="ECO:0000256" key="1">
    <source>
        <dbReference type="ARBA" id="ARBA00007381"/>
    </source>
</evidence>
<proteinExistence type="inferred from homology"/>
<dbReference type="Ensembl" id="ENSCVAT00000012746.1">
    <property type="protein sequence ID" value="ENSCVAP00000021065.1"/>
    <property type="gene ID" value="ENSCVAG00000002860.1"/>
</dbReference>
<dbReference type="Gene3D" id="3.30.420.40">
    <property type="match status" value="2"/>
</dbReference>
<dbReference type="OMA" id="NFITDTH"/>
<evidence type="ECO:0000256" key="3">
    <source>
        <dbReference type="ARBA" id="ARBA00022840"/>
    </source>
</evidence>
<protein>
    <recommendedName>
        <fullName evidence="6">Heat shock protein family A (Hsp70) member 12A.2</fullName>
    </recommendedName>
</protein>
<dbReference type="Proteomes" id="UP000265020">
    <property type="component" value="Unassembled WGS sequence"/>
</dbReference>
<dbReference type="CDD" id="cd10229">
    <property type="entry name" value="ASKHA_NBD_HSP70_HSPA12"/>
    <property type="match status" value="1"/>
</dbReference>
<evidence type="ECO:0008006" key="6">
    <source>
        <dbReference type="Google" id="ProtNLM"/>
    </source>
</evidence>
<dbReference type="GO" id="GO:0005524">
    <property type="term" value="F:ATP binding"/>
    <property type="evidence" value="ECO:0007669"/>
    <property type="project" value="UniProtKB-KW"/>
</dbReference>
<evidence type="ECO:0000256" key="2">
    <source>
        <dbReference type="ARBA" id="ARBA00022741"/>
    </source>
</evidence>
<reference evidence="4" key="2">
    <citation type="submission" date="2025-09" db="UniProtKB">
        <authorList>
            <consortium name="Ensembl"/>
        </authorList>
    </citation>
    <scope>IDENTIFICATION</scope>
</reference>